<dbReference type="AlphaFoldDB" id="A0A1K0IVH5"/>
<name>A0A1K0IVH5_CUPNE</name>
<organism evidence="1">
    <name type="scientific">Cupriavidus necator</name>
    <name type="common">Alcaligenes eutrophus</name>
    <name type="synonym">Ralstonia eutropha</name>
    <dbReference type="NCBI Taxonomy" id="106590"/>
    <lineage>
        <taxon>Bacteria</taxon>
        <taxon>Pseudomonadati</taxon>
        <taxon>Pseudomonadota</taxon>
        <taxon>Betaproteobacteria</taxon>
        <taxon>Burkholderiales</taxon>
        <taxon>Burkholderiaceae</taxon>
        <taxon>Cupriavidus</taxon>
    </lineage>
</organism>
<reference evidence="1" key="1">
    <citation type="submission" date="2016-09" db="EMBL/GenBank/DDBJ databases">
        <authorList>
            <person name="Capua I."/>
            <person name="De Benedictis P."/>
            <person name="Joannis T."/>
            <person name="Lombin L.H."/>
            <person name="Cattoli G."/>
        </authorList>
    </citation>
    <scope>NUCLEOTIDE SEQUENCE</scope>
    <source>
        <strain evidence="1">B9</strain>
    </source>
</reference>
<sequence>MMSTTQARMAKAAGLAVLAGLLALGFAGYLRPGFMVDLTNMVLAWCG</sequence>
<dbReference type="RefSeq" id="WP_340526752.1">
    <property type="nucleotide sequence ID" value="NZ_FMSH01000286.1"/>
</dbReference>
<dbReference type="EMBL" id="FMSH01000286">
    <property type="protein sequence ID" value="SCU77045.1"/>
    <property type="molecule type" value="Genomic_DNA"/>
</dbReference>
<protein>
    <submittedName>
        <fullName evidence="1">Uncharacterized protein</fullName>
    </submittedName>
</protein>
<gene>
    <name evidence="1" type="ORF">CNECB9_3560013</name>
</gene>
<accession>A0A1K0IVH5</accession>
<proteinExistence type="predicted"/>
<evidence type="ECO:0000313" key="1">
    <source>
        <dbReference type="EMBL" id="SCU77045.1"/>
    </source>
</evidence>